<comment type="subcellular location">
    <subcellularLocation>
        <location evidence="1">Cytoplasm</location>
    </subcellularLocation>
</comment>
<dbReference type="EMBL" id="NMUH01002489">
    <property type="protein sequence ID" value="MQM00302.1"/>
    <property type="molecule type" value="Genomic_DNA"/>
</dbReference>
<keyword evidence="4" id="KW-1185">Reference proteome</keyword>
<dbReference type="OrthoDB" id="1936100at2759"/>
<dbReference type="SUPFAM" id="SSF54368">
    <property type="entry name" value="Glutamine synthetase, N-terminal domain"/>
    <property type="match status" value="1"/>
</dbReference>
<gene>
    <name evidence="3" type="ORF">Taro_033034</name>
</gene>
<name>A0A843VSU9_COLES</name>
<keyword evidence="2" id="KW-0963">Cytoplasm</keyword>
<dbReference type="GO" id="GO:0005737">
    <property type="term" value="C:cytoplasm"/>
    <property type="evidence" value="ECO:0007669"/>
    <property type="project" value="UniProtKB-SubCell"/>
</dbReference>
<comment type="caution">
    <text evidence="3">The sequence shown here is derived from an EMBL/GenBank/DDBJ whole genome shotgun (WGS) entry which is preliminary data.</text>
</comment>
<evidence type="ECO:0000256" key="1">
    <source>
        <dbReference type="ARBA" id="ARBA00004496"/>
    </source>
</evidence>
<protein>
    <submittedName>
        <fullName evidence="3">Uncharacterized protein</fullName>
    </submittedName>
</protein>
<dbReference type="Proteomes" id="UP000652761">
    <property type="component" value="Unassembled WGS sequence"/>
</dbReference>
<evidence type="ECO:0000313" key="4">
    <source>
        <dbReference type="Proteomes" id="UP000652761"/>
    </source>
</evidence>
<sequence>MSRPFLDPSMTPAIKLPKWNYDGFSTGQAPGQDSEVILYPQAIFRDLFKRGNNILVRGTTIKYILLVMQGNHLLEFLNQQQENNLDMERSRKTYDI</sequence>
<accession>A0A843VSU9</accession>
<dbReference type="PANTHER" id="PTHR20852">
    <property type="entry name" value="GLUTAMINE SYNTHETASE"/>
    <property type="match status" value="1"/>
</dbReference>
<evidence type="ECO:0000313" key="3">
    <source>
        <dbReference type="EMBL" id="MQM00302.1"/>
    </source>
</evidence>
<dbReference type="Gene3D" id="3.10.20.70">
    <property type="entry name" value="Glutamine synthetase, N-terminal domain"/>
    <property type="match status" value="1"/>
</dbReference>
<dbReference type="AlphaFoldDB" id="A0A843VSU9"/>
<reference evidence="3" key="1">
    <citation type="submission" date="2017-07" db="EMBL/GenBank/DDBJ databases">
        <title>Taro Niue Genome Assembly and Annotation.</title>
        <authorList>
            <person name="Atibalentja N."/>
            <person name="Keating K."/>
            <person name="Fields C.J."/>
        </authorList>
    </citation>
    <scope>NUCLEOTIDE SEQUENCE</scope>
    <source>
        <strain evidence="3">Niue_2</strain>
        <tissue evidence="3">Leaf</tissue>
    </source>
</reference>
<dbReference type="PANTHER" id="PTHR20852:SF93">
    <property type="entry name" value="GLUTAMINE SYNTHETASE CYTOSOLIC ISOZYME 1-1"/>
    <property type="match status" value="1"/>
</dbReference>
<dbReference type="GO" id="GO:0006542">
    <property type="term" value="P:glutamine biosynthetic process"/>
    <property type="evidence" value="ECO:0007669"/>
    <property type="project" value="InterPro"/>
</dbReference>
<organism evidence="3 4">
    <name type="scientific">Colocasia esculenta</name>
    <name type="common">Wild taro</name>
    <name type="synonym">Arum esculentum</name>
    <dbReference type="NCBI Taxonomy" id="4460"/>
    <lineage>
        <taxon>Eukaryota</taxon>
        <taxon>Viridiplantae</taxon>
        <taxon>Streptophyta</taxon>
        <taxon>Embryophyta</taxon>
        <taxon>Tracheophyta</taxon>
        <taxon>Spermatophyta</taxon>
        <taxon>Magnoliopsida</taxon>
        <taxon>Liliopsida</taxon>
        <taxon>Araceae</taxon>
        <taxon>Aroideae</taxon>
        <taxon>Colocasieae</taxon>
        <taxon>Colocasia</taxon>
    </lineage>
</organism>
<proteinExistence type="predicted"/>
<dbReference type="InterPro" id="IPR050292">
    <property type="entry name" value="Glutamine_Synthetase"/>
</dbReference>
<dbReference type="InterPro" id="IPR036651">
    <property type="entry name" value="Gln_synt_N_sf"/>
</dbReference>
<dbReference type="GO" id="GO:0004356">
    <property type="term" value="F:glutamine synthetase activity"/>
    <property type="evidence" value="ECO:0007669"/>
    <property type="project" value="InterPro"/>
</dbReference>
<evidence type="ECO:0000256" key="2">
    <source>
        <dbReference type="ARBA" id="ARBA00022490"/>
    </source>
</evidence>